<dbReference type="AlphaFoldDB" id="A0A8J7MM04"/>
<feature type="domain" description="Flagellar motor switch protein FliN-like C-terminal" evidence="1">
    <location>
        <begin position="219"/>
        <end position="289"/>
    </location>
</feature>
<proteinExistence type="predicted"/>
<keyword evidence="2" id="KW-0966">Cell projection</keyword>
<dbReference type="InterPro" id="IPR001543">
    <property type="entry name" value="FliN-like_C"/>
</dbReference>
<keyword evidence="2" id="KW-0282">Flagellum</keyword>
<sequence>MSVIRRKLAAARAAMAEGTPGADRGWRLALARAARDAMKLPLEVPSLRLSRASLAELLEMPADRALFAVLEGPAEGMGLLVISPPILQGMIEQQTLGRVQSHAASPRKPTRTDAAMVAGLIDAALVGLEQTLAQEADLVWAGGFRYASFLDDPRPLGLLLEDFSYRILQAEVSLAHGVRTGQVLLALPAEGRGAMPSYPAPETQDDTDAPAFASALAERVEGATSELQAALTRVTLPLATIMSLRVGEVMALPTAALDHISIEGTDGRTVGLAKLGQNRGMRALRVTRSVGQDGTATGQAEVQAGNLIVPMAMPEQMRQAG</sequence>
<dbReference type="PANTHER" id="PTHR30034:SF6">
    <property type="entry name" value="YOP PROTEINS TRANSLOCATION PROTEIN Q"/>
    <property type="match status" value="1"/>
</dbReference>
<dbReference type="GO" id="GO:0050918">
    <property type="term" value="P:positive chemotaxis"/>
    <property type="evidence" value="ECO:0007669"/>
    <property type="project" value="TreeGrafter"/>
</dbReference>
<dbReference type="SUPFAM" id="SSF101801">
    <property type="entry name" value="Surface presentation of antigens (SPOA)"/>
    <property type="match status" value="1"/>
</dbReference>
<evidence type="ECO:0000313" key="3">
    <source>
        <dbReference type="Proteomes" id="UP000619033"/>
    </source>
</evidence>
<evidence type="ECO:0000259" key="1">
    <source>
        <dbReference type="Pfam" id="PF01052"/>
    </source>
</evidence>
<keyword evidence="2" id="KW-0969">Cilium</keyword>
<protein>
    <submittedName>
        <fullName evidence="2">FliM/FliN family flagellar motor switch protein</fullName>
    </submittedName>
</protein>
<organism evidence="2 3">
    <name type="scientific">Fuscibacter oryzae</name>
    <dbReference type="NCBI Taxonomy" id="2803939"/>
    <lineage>
        <taxon>Bacteria</taxon>
        <taxon>Pseudomonadati</taxon>
        <taxon>Pseudomonadota</taxon>
        <taxon>Alphaproteobacteria</taxon>
        <taxon>Rhodobacterales</taxon>
        <taxon>Paracoccaceae</taxon>
        <taxon>Fuscibacter</taxon>
    </lineage>
</organism>
<keyword evidence="3" id="KW-1185">Reference proteome</keyword>
<accession>A0A8J7MM04</accession>
<name>A0A8J7MM04_9RHOB</name>
<dbReference type="Pfam" id="PF01052">
    <property type="entry name" value="FliMN_C"/>
    <property type="match status" value="1"/>
</dbReference>
<dbReference type="EMBL" id="JAESVP010000002">
    <property type="protein sequence ID" value="MBL4927270.1"/>
    <property type="molecule type" value="Genomic_DNA"/>
</dbReference>
<evidence type="ECO:0000313" key="2">
    <source>
        <dbReference type="EMBL" id="MBL4927270.1"/>
    </source>
</evidence>
<dbReference type="InterPro" id="IPR036429">
    <property type="entry name" value="SpoA-like_sf"/>
</dbReference>
<comment type="caution">
    <text evidence="2">The sequence shown here is derived from an EMBL/GenBank/DDBJ whole genome shotgun (WGS) entry which is preliminary data.</text>
</comment>
<dbReference type="GO" id="GO:0071978">
    <property type="term" value="P:bacterial-type flagellum-dependent swarming motility"/>
    <property type="evidence" value="ECO:0007669"/>
    <property type="project" value="TreeGrafter"/>
</dbReference>
<gene>
    <name evidence="2" type="ORF">JI744_04040</name>
</gene>
<reference evidence="2" key="1">
    <citation type="submission" date="2021-01" db="EMBL/GenBank/DDBJ databases">
        <title>Genome seq and assembly of Tabrizicola sp. KVB23.</title>
        <authorList>
            <person name="Chhetri G."/>
        </authorList>
    </citation>
    <scope>NUCLEOTIDE SEQUENCE</scope>
    <source>
        <strain evidence="2">KVB23</strain>
    </source>
</reference>
<dbReference type="Gene3D" id="2.30.330.10">
    <property type="entry name" value="SpoA-like"/>
    <property type="match status" value="1"/>
</dbReference>
<dbReference type="PANTHER" id="PTHR30034">
    <property type="entry name" value="FLAGELLAR MOTOR SWITCH PROTEIN FLIM"/>
    <property type="match status" value="1"/>
</dbReference>
<dbReference type="Proteomes" id="UP000619033">
    <property type="component" value="Unassembled WGS sequence"/>
</dbReference>